<dbReference type="AlphaFoldDB" id="A0A2K3KJ64"/>
<dbReference type="Proteomes" id="UP000236291">
    <property type="component" value="Unassembled WGS sequence"/>
</dbReference>
<gene>
    <name evidence="1" type="ORF">L195_g063000</name>
</gene>
<protein>
    <submittedName>
        <fullName evidence="1">Uncharacterized protein</fullName>
    </submittedName>
</protein>
<evidence type="ECO:0000313" key="2">
    <source>
        <dbReference type="Proteomes" id="UP000236291"/>
    </source>
</evidence>
<reference evidence="1 2" key="2">
    <citation type="journal article" date="2017" name="Front. Plant Sci.">
        <title>Gene Classification and Mining of Molecular Markers Useful in Red Clover (Trifolium pratense) Breeding.</title>
        <authorList>
            <person name="Istvanek J."/>
            <person name="Dluhosova J."/>
            <person name="Dluhos P."/>
            <person name="Patkova L."/>
            <person name="Nedelnik J."/>
            <person name="Repkova J."/>
        </authorList>
    </citation>
    <scope>NUCLEOTIDE SEQUENCE [LARGE SCALE GENOMIC DNA]</scope>
    <source>
        <strain evidence="2">cv. Tatra</strain>
        <tissue evidence="1">Young leaves</tissue>
    </source>
</reference>
<proteinExistence type="predicted"/>
<organism evidence="1 2">
    <name type="scientific">Trifolium pratense</name>
    <name type="common">Red clover</name>
    <dbReference type="NCBI Taxonomy" id="57577"/>
    <lineage>
        <taxon>Eukaryota</taxon>
        <taxon>Viridiplantae</taxon>
        <taxon>Streptophyta</taxon>
        <taxon>Embryophyta</taxon>
        <taxon>Tracheophyta</taxon>
        <taxon>Spermatophyta</taxon>
        <taxon>Magnoliopsida</taxon>
        <taxon>eudicotyledons</taxon>
        <taxon>Gunneridae</taxon>
        <taxon>Pentapetalae</taxon>
        <taxon>rosids</taxon>
        <taxon>fabids</taxon>
        <taxon>Fabales</taxon>
        <taxon>Fabaceae</taxon>
        <taxon>Papilionoideae</taxon>
        <taxon>50 kb inversion clade</taxon>
        <taxon>NPAAA clade</taxon>
        <taxon>Hologalegina</taxon>
        <taxon>IRL clade</taxon>
        <taxon>Trifolieae</taxon>
        <taxon>Trifolium</taxon>
    </lineage>
</organism>
<sequence>RIILASCNSLETVLTTSASVMNLHPSFLVMCSCSIALRTDQ</sequence>
<reference evidence="1 2" key="1">
    <citation type="journal article" date="2014" name="Am. J. Bot.">
        <title>Genome assembly and annotation for red clover (Trifolium pratense; Fabaceae).</title>
        <authorList>
            <person name="Istvanek J."/>
            <person name="Jaros M."/>
            <person name="Krenek A."/>
            <person name="Repkova J."/>
        </authorList>
    </citation>
    <scope>NUCLEOTIDE SEQUENCE [LARGE SCALE GENOMIC DNA]</scope>
    <source>
        <strain evidence="2">cv. Tatra</strain>
        <tissue evidence="1">Young leaves</tissue>
    </source>
</reference>
<dbReference type="EMBL" id="ASHM01191803">
    <property type="protein sequence ID" value="PNX66309.1"/>
    <property type="molecule type" value="Genomic_DNA"/>
</dbReference>
<name>A0A2K3KJ64_TRIPR</name>
<comment type="caution">
    <text evidence="1">The sequence shown here is derived from an EMBL/GenBank/DDBJ whole genome shotgun (WGS) entry which is preliminary data.</text>
</comment>
<accession>A0A2K3KJ64</accession>
<evidence type="ECO:0000313" key="1">
    <source>
        <dbReference type="EMBL" id="PNX66309.1"/>
    </source>
</evidence>
<feature type="non-terminal residue" evidence="1">
    <location>
        <position position="1"/>
    </location>
</feature>